<evidence type="ECO:0000256" key="2">
    <source>
        <dbReference type="SAM" id="Phobius"/>
    </source>
</evidence>
<dbReference type="eggNOG" id="ENOG50330U2">
    <property type="taxonomic scope" value="Bacteria"/>
</dbReference>
<evidence type="ECO:0000313" key="4">
    <source>
        <dbReference type="Proteomes" id="UP000015531"/>
    </source>
</evidence>
<dbReference type="AlphaFoldDB" id="T0HMC3"/>
<keyword evidence="4" id="KW-1185">Reference proteome</keyword>
<comment type="caution">
    <text evidence="3">The sequence shown here is derived from an EMBL/GenBank/DDBJ whole genome shotgun (WGS) entry which is preliminary data.</text>
</comment>
<sequence length="194" mass="21156">MAKSPLRKDDRDMTSDPEALARSVPAGEFPDGISPRNFVGSRAANPLPPLFLGAILLAGLAGLFGGKPDMTRRIDSADARLTVKAPTVIRNGMFFETLVEVRARRPVAQLVIAMSDPLWRQMTINTMIPAASEESYSDGAQRFTFARLDAGDTFRFKVDGQINPSLLIGNRGDITILDGERRLVSMPVTMKVLP</sequence>
<feature type="transmembrane region" description="Helical" evidence="2">
    <location>
        <begin position="47"/>
        <end position="66"/>
    </location>
</feature>
<dbReference type="PATRIC" id="fig|1331060.3.peg.2801"/>
<keyword evidence="2" id="KW-0472">Membrane</keyword>
<protein>
    <submittedName>
        <fullName evidence="3">Uncharacterized protein</fullName>
    </submittedName>
</protein>
<gene>
    <name evidence="3" type="ORF">RLDS_14635</name>
</gene>
<dbReference type="Proteomes" id="UP000015531">
    <property type="component" value="Unassembled WGS sequence"/>
</dbReference>
<dbReference type="EMBL" id="ATDP01000092">
    <property type="protein sequence ID" value="EQB14157.1"/>
    <property type="molecule type" value="Genomic_DNA"/>
</dbReference>
<organism evidence="3 4">
    <name type="scientific">Sphingobium lactosutens DS20</name>
    <dbReference type="NCBI Taxonomy" id="1331060"/>
    <lineage>
        <taxon>Bacteria</taxon>
        <taxon>Pseudomonadati</taxon>
        <taxon>Pseudomonadota</taxon>
        <taxon>Alphaproteobacteria</taxon>
        <taxon>Sphingomonadales</taxon>
        <taxon>Sphingomonadaceae</taxon>
        <taxon>Sphingobium</taxon>
    </lineage>
</organism>
<accession>T0HMC3</accession>
<keyword evidence="2" id="KW-1133">Transmembrane helix</keyword>
<reference evidence="3 4" key="1">
    <citation type="journal article" date="2013" name="Genome Announc.">
        <title>Draft Genome Sequence of Sphingobium lactosutens Strain DS20T, Isolated from a Hexachlorocyclohexane Dumpsite.</title>
        <authorList>
            <person name="Kumar R."/>
            <person name="Dwivedi V."/>
            <person name="Negi V."/>
            <person name="Khurana J.P."/>
            <person name="Lal R."/>
        </authorList>
    </citation>
    <scope>NUCLEOTIDE SEQUENCE [LARGE SCALE GENOMIC DNA]</scope>
    <source>
        <strain evidence="3 4">DS20</strain>
    </source>
</reference>
<feature type="region of interest" description="Disordered" evidence="1">
    <location>
        <begin position="1"/>
        <end position="28"/>
    </location>
</feature>
<proteinExistence type="predicted"/>
<evidence type="ECO:0000313" key="3">
    <source>
        <dbReference type="EMBL" id="EQB14157.1"/>
    </source>
</evidence>
<evidence type="ECO:0000256" key="1">
    <source>
        <dbReference type="SAM" id="MobiDB-lite"/>
    </source>
</evidence>
<feature type="compositionally biased region" description="Basic and acidic residues" evidence="1">
    <location>
        <begin position="1"/>
        <end position="14"/>
    </location>
</feature>
<keyword evidence="2" id="KW-0812">Transmembrane</keyword>
<name>T0HMC3_9SPHN</name>